<evidence type="ECO:0000256" key="1">
    <source>
        <dbReference type="SAM" id="MobiDB-lite"/>
    </source>
</evidence>
<gene>
    <name evidence="3" type="ORF">AN477_11170</name>
</gene>
<evidence type="ECO:0000313" key="3">
    <source>
        <dbReference type="EMBL" id="KPV43710.1"/>
    </source>
</evidence>
<dbReference type="PATRIC" id="fig|471514.4.peg.2041"/>
<sequence>MPNKMVRTLALMSVALLLPACGTVQNAANHIGNAAGSAAGSVAGFVNQAVDSLPTPNALHQGATTPANPRLSAMGRNNQGVPNQVGPLSYGTLGGNSTIQVDSRAKTVTIVYTARTSTSSVSAQDAASGLRYPRSQPDNQRLSSMSLPLGWTLHAKMRMNAGAGTRGTDATLAITSYQGQTVHSQHNQASQNHAVQNRTHGIPGVTRSGVGPQYTISFAARQQGTYAVVMNHVGMAPIVMTVVAVTPTIDLPVISFPA</sequence>
<evidence type="ECO:0000313" key="4">
    <source>
        <dbReference type="Proteomes" id="UP000050482"/>
    </source>
</evidence>
<keyword evidence="4" id="KW-1185">Reference proteome</keyword>
<accession>A0A0P9CDL9</accession>
<feature type="chain" id="PRO_5006155862" evidence="2">
    <location>
        <begin position="28"/>
        <end position="258"/>
    </location>
</feature>
<protein>
    <submittedName>
        <fullName evidence="3">Uncharacterized protein</fullName>
    </submittedName>
</protein>
<proteinExistence type="predicted"/>
<feature type="region of interest" description="Disordered" evidence="1">
    <location>
        <begin position="122"/>
        <end position="142"/>
    </location>
</feature>
<organism evidence="3 4">
    <name type="scientific">Alicyclobacillus ferrooxydans</name>
    <dbReference type="NCBI Taxonomy" id="471514"/>
    <lineage>
        <taxon>Bacteria</taxon>
        <taxon>Bacillati</taxon>
        <taxon>Bacillota</taxon>
        <taxon>Bacilli</taxon>
        <taxon>Bacillales</taxon>
        <taxon>Alicyclobacillaceae</taxon>
        <taxon>Alicyclobacillus</taxon>
    </lineage>
</organism>
<dbReference type="Proteomes" id="UP000050482">
    <property type="component" value="Unassembled WGS sequence"/>
</dbReference>
<keyword evidence="2" id="KW-0732">Signal</keyword>
<comment type="caution">
    <text evidence="3">The sequence shown here is derived from an EMBL/GenBank/DDBJ whole genome shotgun (WGS) entry which is preliminary data.</text>
</comment>
<name>A0A0P9CDL9_9BACL</name>
<evidence type="ECO:0000256" key="2">
    <source>
        <dbReference type="SAM" id="SignalP"/>
    </source>
</evidence>
<dbReference type="RefSeq" id="WP_054969241.1">
    <property type="nucleotide sequence ID" value="NZ_LJCO01000046.1"/>
</dbReference>
<dbReference type="AlphaFoldDB" id="A0A0P9CDL9"/>
<feature type="signal peptide" evidence="2">
    <location>
        <begin position="1"/>
        <end position="27"/>
    </location>
</feature>
<reference evidence="3 4" key="1">
    <citation type="submission" date="2015-09" db="EMBL/GenBank/DDBJ databases">
        <title>Draft genome sequence of Alicyclobacillus ferrooxydans DSM 22381.</title>
        <authorList>
            <person name="Hemp J."/>
        </authorList>
    </citation>
    <scope>NUCLEOTIDE SEQUENCE [LARGE SCALE GENOMIC DNA]</scope>
    <source>
        <strain evidence="3 4">TC-34</strain>
    </source>
</reference>
<dbReference type="EMBL" id="LJCO01000046">
    <property type="protein sequence ID" value="KPV43710.1"/>
    <property type="molecule type" value="Genomic_DNA"/>
</dbReference>